<evidence type="ECO:0000313" key="2">
    <source>
        <dbReference type="Proteomes" id="UP000054549"/>
    </source>
</evidence>
<proteinExistence type="predicted"/>
<organism evidence="1 2">
    <name type="scientific">Amanita muscaria (strain Koide BX008)</name>
    <dbReference type="NCBI Taxonomy" id="946122"/>
    <lineage>
        <taxon>Eukaryota</taxon>
        <taxon>Fungi</taxon>
        <taxon>Dikarya</taxon>
        <taxon>Basidiomycota</taxon>
        <taxon>Agaricomycotina</taxon>
        <taxon>Agaricomycetes</taxon>
        <taxon>Agaricomycetidae</taxon>
        <taxon>Agaricales</taxon>
        <taxon>Pluteineae</taxon>
        <taxon>Amanitaceae</taxon>
        <taxon>Amanita</taxon>
    </lineage>
</organism>
<protein>
    <submittedName>
        <fullName evidence="1">Uncharacterized protein</fullName>
    </submittedName>
</protein>
<dbReference type="InParanoid" id="A0A0C2SCT7"/>
<dbReference type="EMBL" id="KN818293">
    <property type="protein sequence ID" value="KIL60780.1"/>
    <property type="molecule type" value="Genomic_DNA"/>
</dbReference>
<sequence length="89" mass="9542">MGASAATATTGSGLANVRLAKQAKTMVPMNLVCMFSASHRDEKEWMCDGVSETACADLILEQGYIVSNSRRFYISVQEPSASEALYCGL</sequence>
<gene>
    <name evidence="1" type="ORF">M378DRAFT_167761</name>
</gene>
<reference evidence="1 2" key="1">
    <citation type="submission" date="2014-04" db="EMBL/GenBank/DDBJ databases">
        <title>Evolutionary Origins and Diversification of the Mycorrhizal Mutualists.</title>
        <authorList>
            <consortium name="DOE Joint Genome Institute"/>
            <consortium name="Mycorrhizal Genomics Consortium"/>
            <person name="Kohler A."/>
            <person name="Kuo A."/>
            <person name="Nagy L.G."/>
            <person name="Floudas D."/>
            <person name="Copeland A."/>
            <person name="Barry K.W."/>
            <person name="Cichocki N."/>
            <person name="Veneault-Fourrey C."/>
            <person name="LaButti K."/>
            <person name="Lindquist E.A."/>
            <person name="Lipzen A."/>
            <person name="Lundell T."/>
            <person name="Morin E."/>
            <person name="Murat C."/>
            <person name="Riley R."/>
            <person name="Ohm R."/>
            <person name="Sun H."/>
            <person name="Tunlid A."/>
            <person name="Henrissat B."/>
            <person name="Grigoriev I.V."/>
            <person name="Hibbett D.S."/>
            <person name="Martin F."/>
        </authorList>
    </citation>
    <scope>NUCLEOTIDE SEQUENCE [LARGE SCALE GENOMIC DNA]</scope>
    <source>
        <strain evidence="1 2">Koide BX008</strain>
    </source>
</reference>
<accession>A0A0C2SCT7</accession>
<dbReference type="AlphaFoldDB" id="A0A0C2SCT7"/>
<evidence type="ECO:0000313" key="1">
    <source>
        <dbReference type="EMBL" id="KIL60780.1"/>
    </source>
</evidence>
<dbReference type="HOGENOM" id="CLU_2454250_0_0_1"/>
<dbReference type="Proteomes" id="UP000054549">
    <property type="component" value="Unassembled WGS sequence"/>
</dbReference>
<name>A0A0C2SCT7_AMAMK</name>
<keyword evidence="2" id="KW-1185">Reference proteome</keyword>